<sequence>MALSSANLNDHLYSTNLSLGDLFNNHTFAHDPSGLVPIIDSWIPYLQNSGSSITAAAGTALGQLKEFVQTGDRANASALMQRLGEQASKSASSVHDWAGPHGHNGIGDQMRHLGQLLIMAAGNLKSYVPTRV</sequence>
<evidence type="ECO:0000313" key="2">
    <source>
        <dbReference type="Proteomes" id="UP001499909"/>
    </source>
</evidence>
<proteinExistence type="predicted"/>
<gene>
    <name evidence="1" type="ORF">GCM10022406_00700</name>
</gene>
<keyword evidence="2" id="KW-1185">Reference proteome</keyword>
<organism evidence="1 2">
    <name type="scientific">Hymenobacter algoricola</name>
    <dbReference type="NCBI Taxonomy" id="486267"/>
    <lineage>
        <taxon>Bacteria</taxon>
        <taxon>Pseudomonadati</taxon>
        <taxon>Bacteroidota</taxon>
        <taxon>Cytophagia</taxon>
        <taxon>Cytophagales</taxon>
        <taxon>Hymenobacteraceae</taxon>
        <taxon>Hymenobacter</taxon>
    </lineage>
</organism>
<reference evidence="2" key="1">
    <citation type="journal article" date="2019" name="Int. J. Syst. Evol. Microbiol.">
        <title>The Global Catalogue of Microorganisms (GCM) 10K type strain sequencing project: providing services to taxonomists for standard genome sequencing and annotation.</title>
        <authorList>
            <consortium name="The Broad Institute Genomics Platform"/>
            <consortium name="The Broad Institute Genome Sequencing Center for Infectious Disease"/>
            <person name="Wu L."/>
            <person name="Ma J."/>
        </authorList>
    </citation>
    <scope>NUCLEOTIDE SEQUENCE [LARGE SCALE GENOMIC DNA]</scope>
    <source>
        <strain evidence="2">JCM 17214</strain>
    </source>
</reference>
<dbReference type="EMBL" id="BAABDH010000002">
    <property type="protein sequence ID" value="GAA3917823.1"/>
    <property type="molecule type" value="Genomic_DNA"/>
</dbReference>
<dbReference type="Proteomes" id="UP001499909">
    <property type="component" value="Unassembled WGS sequence"/>
</dbReference>
<comment type="caution">
    <text evidence="1">The sequence shown here is derived from an EMBL/GenBank/DDBJ whole genome shotgun (WGS) entry which is preliminary data.</text>
</comment>
<dbReference type="RefSeq" id="WP_345108432.1">
    <property type="nucleotide sequence ID" value="NZ_BAABDH010000002.1"/>
</dbReference>
<name>A0ABP7M8V4_9BACT</name>
<evidence type="ECO:0008006" key="3">
    <source>
        <dbReference type="Google" id="ProtNLM"/>
    </source>
</evidence>
<protein>
    <recommendedName>
        <fullName evidence="3">DUF1641 domain-containing protein</fullName>
    </recommendedName>
</protein>
<accession>A0ABP7M8V4</accession>
<evidence type="ECO:0000313" key="1">
    <source>
        <dbReference type="EMBL" id="GAA3917823.1"/>
    </source>
</evidence>